<proteinExistence type="inferred from homology"/>
<gene>
    <name evidence="5" type="ORF">BKA14_002164</name>
</gene>
<feature type="domain" description="Methyltransferase type 11" evidence="4">
    <location>
        <begin position="43"/>
        <end position="131"/>
    </location>
</feature>
<dbReference type="InterPro" id="IPR013216">
    <property type="entry name" value="Methyltransf_11"/>
</dbReference>
<sequence>MANLGRVFNDVPELYDRVRPGYPGALFDDLAALAGLHAGSPVLEVGAGTGQATRPLLDRGYAVTALEPGPDMAALARANTGAEVAESTFEQWEAGSQRFDAVVAASSWHWVDPAVGWRKAHDVLRPGGRLALLGHVVISRPGEPEVYAETADLHERYSPGNPDWGHPPVEQQVRNSDQSLHELFAPTVVRWYPTEQHFDGQGFADHLRSNSPYRRLPAGVREPLLDAVAERIRTHMSNHAVRRYLTVLRVGQRD</sequence>
<dbReference type="Proteomes" id="UP000542742">
    <property type="component" value="Unassembled WGS sequence"/>
</dbReference>
<evidence type="ECO:0000313" key="5">
    <source>
        <dbReference type="EMBL" id="MBB4692016.1"/>
    </source>
</evidence>
<comment type="caution">
    <text evidence="5">The sequence shown here is derived from an EMBL/GenBank/DDBJ whole genome shotgun (WGS) entry which is preliminary data.</text>
</comment>
<dbReference type="GO" id="GO:0032259">
    <property type="term" value="P:methylation"/>
    <property type="evidence" value="ECO:0007669"/>
    <property type="project" value="UniProtKB-KW"/>
</dbReference>
<dbReference type="EMBL" id="JACHMF010000001">
    <property type="protein sequence ID" value="MBB4692016.1"/>
    <property type="molecule type" value="Genomic_DNA"/>
</dbReference>
<dbReference type="Gene3D" id="3.40.50.150">
    <property type="entry name" value="Vaccinia Virus protein VP39"/>
    <property type="match status" value="1"/>
</dbReference>
<dbReference type="Pfam" id="PF08241">
    <property type="entry name" value="Methyltransf_11"/>
    <property type="match status" value="1"/>
</dbReference>
<evidence type="ECO:0000313" key="6">
    <source>
        <dbReference type="Proteomes" id="UP000542742"/>
    </source>
</evidence>
<protein>
    <submittedName>
        <fullName evidence="5">SAM-dependent methyltransferase</fullName>
    </submittedName>
</protein>
<dbReference type="RefSeq" id="WP_184950792.1">
    <property type="nucleotide sequence ID" value="NZ_BOMC01000002.1"/>
</dbReference>
<dbReference type="AlphaFoldDB" id="A0A7W7CS84"/>
<keyword evidence="6" id="KW-1185">Reference proteome</keyword>
<dbReference type="InterPro" id="IPR051052">
    <property type="entry name" value="Diverse_substrate_MTase"/>
</dbReference>
<name>A0A7W7CS84_9ACTN</name>
<comment type="similarity">
    <text evidence="1">Belongs to the methyltransferase superfamily.</text>
</comment>
<dbReference type="InterPro" id="IPR029063">
    <property type="entry name" value="SAM-dependent_MTases_sf"/>
</dbReference>
<dbReference type="PANTHER" id="PTHR44942:SF4">
    <property type="entry name" value="METHYLTRANSFERASE TYPE 11 DOMAIN-CONTAINING PROTEIN"/>
    <property type="match status" value="1"/>
</dbReference>
<dbReference type="PANTHER" id="PTHR44942">
    <property type="entry name" value="METHYLTRANSF_11 DOMAIN-CONTAINING PROTEIN"/>
    <property type="match status" value="1"/>
</dbReference>
<accession>A0A7W7CS84</accession>
<evidence type="ECO:0000259" key="4">
    <source>
        <dbReference type="Pfam" id="PF08241"/>
    </source>
</evidence>
<dbReference type="CDD" id="cd02440">
    <property type="entry name" value="AdoMet_MTases"/>
    <property type="match status" value="1"/>
</dbReference>
<evidence type="ECO:0000256" key="1">
    <source>
        <dbReference type="ARBA" id="ARBA00008361"/>
    </source>
</evidence>
<evidence type="ECO:0000256" key="2">
    <source>
        <dbReference type="ARBA" id="ARBA00022603"/>
    </source>
</evidence>
<reference evidence="5 6" key="1">
    <citation type="submission" date="2020-08" db="EMBL/GenBank/DDBJ databases">
        <title>Sequencing the genomes of 1000 actinobacteria strains.</title>
        <authorList>
            <person name="Klenk H.-P."/>
        </authorList>
    </citation>
    <scope>NUCLEOTIDE SEQUENCE [LARGE SCALE GENOMIC DNA]</scope>
    <source>
        <strain evidence="5 6">DSM 45518</strain>
    </source>
</reference>
<organism evidence="5 6">
    <name type="scientific">Paractinoplanes abujensis</name>
    <dbReference type="NCBI Taxonomy" id="882441"/>
    <lineage>
        <taxon>Bacteria</taxon>
        <taxon>Bacillati</taxon>
        <taxon>Actinomycetota</taxon>
        <taxon>Actinomycetes</taxon>
        <taxon>Micromonosporales</taxon>
        <taxon>Micromonosporaceae</taxon>
        <taxon>Paractinoplanes</taxon>
    </lineage>
</organism>
<dbReference type="SUPFAM" id="SSF53335">
    <property type="entry name" value="S-adenosyl-L-methionine-dependent methyltransferases"/>
    <property type="match status" value="1"/>
</dbReference>
<evidence type="ECO:0000256" key="3">
    <source>
        <dbReference type="ARBA" id="ARBA00022679"/>
    </source>
</evidence>
<keyword evidence="3 5" id="KW-0808">Transferase</keyword>
<keyword evidence="2 5" id="KW-0489">Methyltransferase</keyword>
<dbReference type="GO" id="GO:0008757">
    <property type="term" value="F:S-adenosylmethionine-dependent methyltransferase activity"/>
    <property type="evidence" value="ECO:0007669"/>
    <property type="project" value="InterPro"/>
</dbReference>